<dbReference type="CDD" id="cd00038">
    <property type="entry name" value="CAP_ED"/>
    <property type="match status" value="1"/>
</dbReference>
<dbReference type="STRING" id="1075417.SAMN05421823_101272"/>
<dbReference type="PRINTS" id="PR00344">
    <property type="entry name" value="BCTRLSENSOR"/>
</dbReference>
<dbReference type="SMART" id="SM00100">
    <property type="entry name" value="cNMP"/>
    <property type="match status" value="1"/>
</dbReference>
<dbReference type="SUPFAM" id="SSF51206">
    <property type="entry name" value="cAMP-binding domain-like"/>
    <property type="match status" value="1"/>
</dbReference>
<dbReference type="InterPro" id="IPR000595">
    <property type="entry name" value="cNMP-bd_dom"/>
</dbReference>
<dbReference type="Gene3D" id="2.60.120.10">
    <property type="entry name" value="Jelly Rolls"/>
    <property type="match status" value="1"/>
</dbReference>
<dbReference type="Pfam" id="PF00027">
    <property type="entry name" value="cNMP_binding"/>
    <property type="match status" value="1"/>
</dbReference>
<dbReference type="SUPFAM" id="SSF55874">
    <property type="entry name" value="ATPase domain of HSP90 chaperone/DNA topoisomerase II/histidine kinase"/>
    <property type="match status" value="1"/>
</dbReference>
<dbReference type="PANTHER" id="PTHR43065:SF48">
    <property type="entry name" value="HISTIDINE KINASE"/>
    <property type="match status" value="1"/>
</dbReference>
<sequence>MDPFPILTQIEAFRDVPAAQLEWLIARSRQHDLRAGDYLFREGEPVVNTQIILSGLIRFIFPLRGLSQEFTLLEPGEITGYLPYSRIKNAQASGLVLQDASVLSFSRDHLQELVTHHFELTQALVAVMTTRVRDWTSQQKQDEKMMALGKLSAGLAHELNNPISSIVRNAENLQRHLHLQPEGFKAVISIKMPSDEVDIVNALLFDKLAQRPAALTLMQRAALEDQLADWFDDHGVEHASEIAENLVAYGFTTDDLRVFKAKIPSAHLNPIFNWINQNLVTERIVGEIREASSRVSTLIQSVKVYTHMDRTQDLMPADLHEGIRNTLTMLGYRLRRVRVEEDYDPAMPPVTMQVGAMNQVWTNLIDNALDALEHVPDPVLRIHTERDGEFVKVQVIDNGPGIPADLKDRIFEPFFTTKELGKGTGLGLDTVLGVVQQHRGRLKVASQPGRTEFEVCFPIQP</sequence>
<keyword evidence="7" id="KW-1185">Reference proteome</keyword>
<feature type="domain" description="Histidine kinase" evidence="5">
    <location>
        <begin position="288"/>
        <end position="461"/>
    </location>
</feature>
<dbReference type="SUPFAM" id="SSF47384">
    <property type="entry name" value="Homodimeric domain of signal transducing histidine kinase"/>
    <property type="match status" value="1"/>
</dbReference>
<evidence type="ECO:0000256" key="3">
    <source>
        <dbReference type="ARBA" id="ARBA00022553"/>
    </source>
</evidence>
<accession>A0A1G8X5I4</accession>
<dbReference type="InterPro" id="IPR003594">
    <property type="entry name" value="HATPase_dom"/>
</dbReference>
<protein>
    <recommendedName>
        <fullName evidence="2">histidine kinase</fullName>
        <ecNumber evidence="2">2.7.13.3</ecNumber>
    </recommendedName>
</protein>
<dbReference type="RefSeq" id="WP_089678142.1">
    <property type="nucleotide sequence ID" value="NZ_FNFO01000001.1"/>
</dbReference>
<dbReference type="AlphaFoldDB" id="A0A1G8X5I4"/>
<gene>
    <name evidence="6" type="ORF">SAMN05421823_101272</name>
</gene>
<dbReference type="EMBL" id="FNFO01000001">
    <property type="protein sequence ID" value="SDJ85803.1"/>
    <property type="molecule type" value="Genomic_DNA"/>
</dbReference>
<dbReference type="CDD" id="cd00082">
    <property type="entry name" value="HisKA"/>
    <property type="match status" value="1"/>
</dbReference>
<dbReference type="InterPro" id="IPR018490">
    <property type="entry name" value="cNMP-bd_dom_sf"/>
</dbReference>
<evidence type="ECO:0000256" key="1">
    <source>
        <dbReference type="ARBA" id="ARBA00000085"/>
    </source>
</evidence>
<dbReference type="InterPro" id="IPR036097">
    <property type="entry name" value="HisK_dim/P_sf"/>
</dbReference>
<dbReference type="InterPro" id="IPR036890">
    <property type="entry name" value="HATPase_C_sf"/>
</dbReference>
<dbReference type="PROSITE" id="PS50042">
    <property type="entry name" value="CNMP_BINDING_3"/>
    <property type="match status" value="1"/>
</dbReference>
<dbReference type="Gene3D" id="3.30.565.10">
    <property type="entry name" value="Histidine kinase-like ATPase, C-terminal domain"/>
    <property type="match status" value="1"/>
</dbReference>
<dbReference type="InterPro" id="IPR014710">
    <property type="entry name" value="RmlC-like_jellyroll"/>
</dbReference>
<proteinExistence type="predicted"/>
<dbReference type="InterPro" id="IPR003661">
    <property type="entry name" value="HisK_dim/P_dom"/>
</dbReference>
<organism evidence="6 7">
    <name type="scientific">Catalinimonas alkaloidigena</name>
    <dbReference type="NCBI Taxonomy" id="1075417"/>
    <lineage>
        <taxon>Bacteria</taxon>
        <taxon>Pseudomonadati</taxon>
        <taxon>Bacteroidota</taxon>
        <taxon>Cytophagia</taxon>
        <taxon>Cytophagales</taxon>
        <taxon>Catalimonadaceae</taxon>
        <taxon>Catalinimonas</taxon>
    </lineage>
</organism>
<evidence type="ECO:0000256" key="2">
    <source>
        <dbReference type="ARBA" id="ARBA00012438"/>
    </source>
</evidence>
<dbReference type="PANTHER" id="PTHR43065">
    <property type="entry name" value="SENSOR HISTIDINE KINASE"/>
    <property type="match status" value="1"/>
</dbReference>
<comment type="catalytic activity">
    <reaction evidence="1">
        <text>ATP + protein L-histidine = ADP + protein N-phospho-L-histidine.</text>
        <dbReference type="EC" id="2.7.13.3"/>
    </reaction>
</comment>
<keyword evidence="6" id="KW-0808">Transferase</keyword>
<dbReference type="Proteomes" id="UP000198510">
    <property type="component" value="Unassembled WGS sequence"/>
</dbReference>
<name>A0A1G8X5I4_9BACT</name>
<dbReference type="GO" id="GO:0000155">
    <property type="term" value="F:phosphorelay sensor kinase activity"/>
    <property type="evidence" value="ECO:0007669"/>
    <property type="project" value="InterPro"/>
</dbReference>
<dbReference type="PROSITE" id="PS50109">
    <property type="entry name" value="HIS_KIN"/>
    <property type="match status" value="1"/>
</dbReference>
<feature type="domain" description="Cyclic nucleotide-binding" evidence="4">
    <location>
        <begin position="12"/>
        <end position="114"/>
    </location>
</feature>
<evidence type="ECO:0000259" key="4">
    <source>
        <dbReference type="PROSITE" id="PS50042"/>
    </source>
</evidence>
<dbReference type="SMART" id="SM00387">
    <property type="entry name" value="HATPase_c"/>
    <property type="match status" value="1"/>
</dbReference>
<keyword evidence="3" id="KW-0597">Phosphoprotein</keyword>
<dbReference type="InterPro" id="IPR004358">
    <property type="entry name" value="Sig_transdc_His_kin-like_C"/>
</dbReference>
<dbReference type="EC" id="2.7.13.3" evidence="2"/>
<dbReference type="OrthoDB" id="9806995at2"/>
<evidence type="ECO:0000313" key="6">
    <source>
        <dbReference type="EMBL" id="SDJ85803.1"/>
    </source>
</evidence>
<evidence type="ECO:0000259" key="5">
    <source>
        <dbReference type="PROSITE" id="PS50109"/>
    </source>
</evidence>
<reference evidence="6 7" key="1">
    <citation type="submission" date="2016-10" db="EMBL/GenBank/DDBJ databases">
        <authorList>
            <person name="de Groot N.N."/>
        </authorList>
    </citation>
    <scope>NUCLEOTIDE SEQUENCE [LARGE SCALE GENOMIC DNA]</scope>
    <source>
        <strain evidence="6 7">DSM 25186</strain>
    </source>
</reference>
<keyword evidence="6" id="KW-0418">Kinase</keyword>
<dbReference type="InterPro" id="IPR005467">
    <property type="entry name" value="His_kinase_dom"/>
</dbReference>
<dbReference type="Pfam" id="PF02518">
    <property type="entry name" value="HATPase_c"/>
    <property type="match status" value="1"/>
</dbReference>
<dbReference type="Gene3D" id="1.10.287.130">
    <property type="match status" value="1"/>
</dbReference>
<evidence type="ECO:0000313" key="7">
    <source>
        <dbReference type="Proteomes" id="UP000198510"/>
    </source>
</evidence>